<reference evidence="1 2" key="1">
    <citation type="journal article" date="2019" name="Mol. Biol. Evol.">
        <title>Blast fungal genomes show frequent chromosomal changes, gene gains and losses, and effector gene turnover.</title>
        <authorList>
            <person name="Gomez Luciano L.B."/>
            <person name="Jason Tsai I."/>
            <person name="Chuma I."/>
            <person name="Tosa Y."/>
            <person name="Chen Y.H."/>
            <person name="Li J.Y."/>
            <person name="Li M.Y."/>
            <person name="Jade Lu M.Y."/>
            <person name="Nakayashiki H."/>
            <person name="Li W.H."/>
        </authorList>
    </citation>
    <scope>NUCLEOTIDE SEQUENCE [LARGE SCALE GENOMIC DNA]</scope>
    <source>
        <strain evidence="1">MZ5-1-6</strain>
    </source>
</reference>
<gene>
    <name evidence="1" type="ORF">PoMZ_12605</name>
</gene>
<organism evidence="1 2">
    <name type="scientific">Pyricularia oryzae</name>
    <name type="common">Rice blast fungus</name>
    <name type="synonym">Magnaporthe oryzae</name>
    <dbReference type="NCBI Taxonomy" id="318829"/>
    <lineage>
        <taxon>Eukaryota</taxon>
        <taxon>Fungi</taxon>
        <taxon>Dikarya</taxon>
        <taxon>Ascomycota</taxon>
        <taxon>Pezizomycotina</taxon>
        <taxon>Sordariomycetes</taxon>
        <taxon>Sordariomycetidae</taxon>
        <taxon>Magnaporthales</taxon>
        <taxon>Pyriculariaceae</taxon>
        <taxon>Pyricularia</taxon>
    </lineage>
</organism>
<evidence type="ECO:0000313" key="1">
    <source>
        <dbReference type="EMBL" id="QBZ65642.1"/>
    </source>
</evidence>
<evidence type="ECO:0000313" key="2">
    <source>
        <dbReference type="Proteomes" id="UP000294847"/>
    </source>
</evidence>
<sequence length="107" mass="11901">MKNVSILFLTLGMRVFHSVRHTVAHLPASHLKCRFQRSATNWEHAVGGGVNPEMRPKTIEYCTRCLYSVRVLVASLSRLQDAVDVAFPPTARTGFQQCAEKGSTADK</sequence>
<dbReference type="EMBL" id="CP034210">
    <property type="protein sequence ID" value="QBZ65642.1"/>
    <property type="molecule type" value="Genomic_DNA"/>
</dbReference>
<dbReference type="Proteomes" id="UP000294847">
    <property type="component" value="Chromosome 7"/>
</dbReference>
<dbReference type="AlphaFoldDB" id="A0A4P7NTE9"/>
<protein>
    <submittedName>
        <fullName evidence="1">Uncharacterized protein</fullName>
    </submittedName>
</protein>
<proteinExistence type="predicted"/>
<accession>A0A4P7NTE9</accession>
<name>A0A4P7NTE9_PYROR</name>